<comment type="caution">
    <text evidence="2">The sequence shown here is derived from an EMBL/GenBank/DDBJ whole genome shotgun (WGS) entry which is preliminary data.</text>
</comment>
<protein>
    <submittedName>
        <fullName evidence="2">Uncharacterized protein</fullName>
    </submittedName>
</protein>
<evidence type="ECO:0000256" key="1">
    <source>
        <dbReference type="SAM" id="MobiDB-lite"/>
    </source>
</evidence>
<gene>
    <name evidence="2" type="ORF">PCOR1329_LOCUS83599</name>
</gene>
<dbReference type="Proteomes" id="UP001189429">
    <property type="component" value="Unassembled WGS sequence"/>
</dbReference>
<accession>A0ABN9YEB4</accession>
<feature type="region of interest" description="Disordered" evidence="1">
    <location>
        <begin position="568"/>
        <end position="608"/>
    </location>
</feature>
<sequence length="822" mass="90691">AILAQLMFPSLRGNPVWERAWASHGALSLDPLASRAWGFDHMLGEEGDNPALCARSQYDIDEHRDACQGCSACALIAATWILDGLQGVDPDVLASRSRVNSTVYSGVQAWDCWEGDRSGGGLAESIVDKLSNERGLSIHVESETVLEADRCHLTRLLEKFRDNAMLGAILTIPDEGPRDGEKEHTGKSCGVFRHAGGYALMDSHRHDIDGQVAGALIYTCKEASEVAEFVFAPSGLLCMMKCDPNHVDVAVAIDIQDIIRANDGLSIVQAVAPFYPRLGHAPPDCDLTPGDFPKDHYQHDLLRQFLVYGMKISSLQDYMFEKQPSGNELSDLVPWAIDGLLHGPRDAVAVAHHEDIAYATGPLPVLTQAGIVTKHKPFPGAAALPLPRQERFVAMDPKKCLRDIQAAIASRWPDGAPVAFKTGVEAVMFQRDLADVFRGCLQQALNYIPPWHARKITWSRLGGLKEPGPSDFYSARVEDLVRASPDSKGGLSLLPQRMRLSTLCSAFGHIHPMLFSLAYCQWTNLGVGAEWAREHGTALSQAAKSFIRENGFAPRPKLLVKLFKAVPEEQGHPREQGEQEEGHDRDQQGDAEPPPKRARVEPGDEFDEEEAECGDAVDILHRLWEFQDAQLGLVEKEEFMPAHVMQERQAHLVAMLAKARACKVCGIQKPSRFATQAGREEWRGLTCWYCRNREPRREGALASLELRVHMELAEARDAIARAGVYNPRQHPLINRILRATTAPGSGRGFRGKAAEGEAFLVGQLCRTRARLSREATLARCAPAIDEALRSRLWAGWFIIPREVGRSRPALAPKAAGHRQKPP</sequence>
<evidence type="ECO:0000313" key="2">
    <source>
        <dbReference type="EMBL" id="CAK0909093.1"/>
    </source>
</evidence>
<feature type="compositionally biased region" description="Basic and acidic residues" evidence="1">
    <location>
        <begin position="568"/>
        <end position="602"/>
    </location>
</feature>
<name>A0ABN9YEB4_9DINO</name>
<reference evidence="2" key="1">
    <citation type="submission" date="2023-10" db="EMBL/GenBank/DDBJ databases">
        <authorList>
            <person name="Chen Y."/>
            <person name="Shah S."/>
            <person name="Dougan E. K."/>
            <person name="Thang M."/>
            <person name="Chan C."/>
        </authorList>
    </citation>
    <scope>NUCLEOTIDE SEQUENCE [LARGE SCALE GENOMIC DNA]</scope>
</reference>
<proteinExistence type="predicted"/>
<dbReference type="EMBL" id="CAUYUJ010022130">
    <property type="protein sequence ID" value="CAK0909093.1"/>
    <property type="molecule type" value="Genomic_DNA"/>
</dbReference>
<feature type="non-terminal residue" evidence="2">
    <location>
        <position position="822"/>
    </location>
</feature>
<organism evidence="2 3">
    <name type="scientific">Prorocentrum cordatum</name>
    <dbReference type="NCBI Taxonomy" id="2364126"/>
    <lineage>
        <taxon>Eukaryota</taxon>
        <taxon>Sar</taxon>
        <taxon>Alveolata</taxon>
        <taxon>Dinophyceae</taxon>
        <taxon>Prorocentrales</taxon>
        <taxon>Prorocentraceae</taxon>
        <taxon>Prorocentrum</taxon>
    </lineage>
</organism>
<keyword evidence="3" id="KW-1185">Reference proteome</keyword>
<feature type="non-terminal residue" evidence="2">
    <location>
        <position position="1"/>
    </location>
</feature>
<evidence type="ECO:0000313" key="3">
    <source>
        <dbReference type="Proteomes" id="UP001189429"/>
    </source>
</evidence>